<evidence type="ECO:0000259" key="1">
    <source>
        <dbReference type="Pfam" id="PF20258"/>
    </source>
</evidence>
<accession>A0A933IBV2</accession>
<dbReference type="PANTHER" id="PTHR11933:SF5">
    <property type="entry name" value="MITOCHONDRIAL TRNA-SPECIFIC 2-THIOURIDYLASE 1"/>
    <property type="match status" value="1"/>
</dbReference>
<dbReference type="GO" id="GO:0002143">
    <property type="term" value="P:tRNA wobble position uridine thiolation"/>
    <property type="evidence" value="ECO:0007669"/>
    <property type="project" value="TreeGrafter"/>
</dbReference>
<sequence length="114" mass="12392">MGIIHSEPLYVVSLDPGNNRVIVGVKNDLRSQDCLVNNINWITLNKPTGPMHLQIKIHSAHQSAEAEVFPQENGSARVIFNMPQVAVTPGQSAVFYDNELVIGGGIIDFIADNA</sequence>
<gene>
    <name evidence="2" type="ORF">HY768_10240</name>
</gene>
<reference evidence="2" key="1">
    <citation type="submission" date="2020-07" db="EMBL/GenBank/DDBJ databases">
        <title>Huge and variable diversity of episymbiotic CPR bacteria and DPANN archaea in groundwater ecosystems.</title>
        <authorList>
            <person name="He C.Y."/>
            <person name="Keren R."/>
            <person name="Whittaker M."/>
            <person name="Farag I.F."/>
            <person name="Doudna J."/>
            <person name="Cate J.H.D."/>
            <person name="Banfield J.F."/>
        </authorList>
    </citation>
    <scope>NUCLEOTIDE SEQUENCE</scope>
    <source>
        <strain evidence="2">NC_groundwater_1520_Pr4_B-0.1um_53_5</strain>
    </source>
</reference>
<evidence type="ECO:0000313" key="3">
    <source>
        <dbReference type="Proteomes" id="UP000736328"/>
    </source>
</evidence>
<dbReference type="AlphaFoldDB" id="A0A933IBV2"/>
<evidence type="ECO:0000313" key="2">
    <source>
        <dbReference type="EMBL" id="MBI4727575.1"/>
    </source>
</evidence>
<name>A0A933IBV2_UNCT6</name>
<protein>
    <recommendedName>
        <fullName evidence="1">tRNA-specific 2-thiouridylase MnmA-like C-terminal domain-containing protein</fullName>
    </recommendedName>
</protein>
<dbReference type="InterPro" id="IPR046885">
    <property type="entry name" value="MnmA-like_C"/>
</dbReference>
<comment type="caution">
    <text evidence="2">The sequence shown here is derived from an EMBL/GenBank/DDBJ whole genome shotgun (WGS) entry which is preliminary data.</text>
</comment>
<dbReference type="Proteomes" id="UP000736328">
    <property type="component" value="Unassembled WGS sequence"/>
</dbReference>
<dbReference type="EMBL" id="JACQXR010000138">
    <property type="protein sequence ID" value="MBI4727575.1"/>
    <property type="molecule type" value="Genomic_DNA"/>
</dbReference>
<organism evidence="2 3">
    <name type="scientific">candidate division TA06 bacterium</name>
    <dbReference type="NCBI Taxonomy" id="2250710"/>
    <lineage>
        <taxon>Bacteria</taxon>
        <taxon>Bacteria division TA06</taxon>
    </lineage>
</organism>
<dbReference type="Gene3D" id="2.40.30.10">
    <property type="entry name" value="Translation factors"/>
    <property type="match status" value="1"/>
</dbReference>
<dbReference type="PANTHER" id="PTHR11933">
    <property type="entry name" value="TRNA 5-METHYLAMINOMETHYL-2-THIOURIDYLATE -METHYLTRANSFERASE"/>
    <property type="match status" value="1"/>
</dbReference>
<feature type="domain" description="tRNA-specific 2-thiouridylase MnmA-like C-terminal" evidence="1">
    <location>
        <begin position="32"/>
        <end position="107"/>
    </location>
</feature>
<proteinExistence type="predicted"/>
<dbReference type="Pfam" id="PF20258">
    <property type="entry name" value="tRNA_Me_trans_C"/>
    <property type="match status" value="1"/>
</dbReference>